<sequence>MTPIEERLREVLDEHSVDRPVPSGLAERAERRGRRIRRRRRAGGAALAAASVTAAVAVGTAWVAPQPAEHAGQVASAPSTAPPAPAVTVSRGGQAPPDGRLCAKAAIRTENGRVARLVLSNCSQQEAARLKAKIIQQCPQAKDGLHTSEAGDVQVTGADLVNCALKALGVAKPPAPPR</sequence>
<evidence type="ECO:0000313" key="3">
    <source>
        <dbReference type="EMBL" id="SEF79694.1"/>
    </source>
</evidence>
<accession>A0A1H5UXJ5</accession>
<dbReference type="EMBL" id="FNVO01000002">
    <property type="protein sequence ID" value="SEF79694.1"/>
    <property type="molecule type" value="Genomic_DNA"/>
</dbReference>
<feature type="region of interest" description="Disordered" evidence="1">
    <location>
        <begin position="70"/>
        <end position="97"/>
    </location>
</feature>
<evidence type="ECO:0000256" key="2">
    <source>
        <dbReference type="SAM" id="Phobius"/>
    </source>
</evidence>
<protein>
    <submittedName>
        <fullName evidence="3">Uncharacterized protein</fullName>
    </submittedName>
</protein>
<feature type="region of interest" description="Disordered" evidence="1">
    <location>
        <begin position="1"/>
        <end position="42"/>
    </location>
</feature>
<keyword evidence="2" id="KW-1133">Transmembrane helix</keyword>
<name>A0A1H5UXJ5_9ACTN</name>
<feature type="compositionally biased region" description="Basic residues" evidence="1">
    <location>
        <begin position="31"/>
        <end position="42"/>
    </location>
</feature>
<proteinExistence type="predicted"/>
<dbReference type="Proteomes" id="UP000236723">
    <property type="component" value="Unassembled WGS sequence"/>
</dbReference>
<reference evidence="4" key="1">
    <citation type="submission" date="2016-10" db="EMBL/GenBank/DDBJ databases">
        <authorList>
            <person name="Varghese N."/>
            <person name="Submissions S."/>
        </authorList>
    </citation>
    <scope>NUCLEOTIDE SEQUENCE [LARGE SCALE GENOMIC DNA]</scope>
    <source>
        <strain evidence="4">DSM 43163</strain>
    </source>
</reference>
<keyword evidence="4" id="KW-1185">Reference proteome</keyword>
<dbReference type="AlphaFoldDB" id="A0A1H5UXJ5"/>
<keyword evidence="2" id="KW-0812">Transmembrane</keyword>
<gene>
    <name evidence="3" type="ORF">SAMN04489712_10275</name>
</gene>
<dbReference type="RefSeq" id="WP_103936386.1">
    <property type="nucleotide sequence ID" value="NZ_FNVO01000002.1"/>
</dbReference>
<feature type="transmembrane region" description="Helical" evidence="2">
    <location>
        <begin position="42"/>
        <end position="64"/>
    </location>
</feature>
<evidence type="ECO:0000313" key="4">
    <source>
        <dbReference type="Proteomes" id="UP000236723"/>
    </source>
</evidence>
<feature type="compositionally biased region" description="Basic and acidic residues" evidence="1">
    <location>
        <begin position="1"/>
        <end position="18"/>
    </location>
</feature>
<evidence type="ECO:0000256" key="1">
    <source>
        <dbReference type="SAM" id="MobiDB-lite"/>
    </source>
</evidence>
<organism evidence="3 4">
    <name type="scientific">Thermomonospora echinospora</name>
    <dbReference type="NCBI Taxonomy" id="1992"/>
    <lineage>
        <taxon>Bacteria</taxon>
        <taxon>Bacillati</taxon>
        <taxon>Actinomycetota</taxon>
        <taxon>Actinomycetes</taxon>
        <taxon>Streptosporangiales</taxon>
        <taxon>Thermomonosporaceae</taxon>
        <taxon>Thermomonospora</taxon>
    </lineage>
</organism>
<keyword evidence="2" id="KW-0472">Membrane</keyword>